<dbReference type="EMBL" id="BLXT01007988">
    <property type="protein sequence ID" value="GFO45038.1"/>
    <property type="molecule type" value="Genomic_DNA"/>
</dbReference>
<accession>A0AAV4DLW6</accession>
<evidence type="ECO:0000313" key="3">
    <source>
        <dbReference type="Proteomes" id="UP000735302"/>
    </source>
</evidence>
<feature type="compositionally biased region" description="Polar residues" evidence="1">
    <location>
        <begin position="173"/>
        <end position="183"/>
    </location>
</feature>
<gene>
    <name evidence="2" type="ORF">PoB_007154300</name>
</gene>
<feature type="compositionally biased region" description="Basic and acidic residues" evidence="1">
    <location>
        <begin position="161"/>
        <end position="170"/>
    </location>
</feature>
<reference evidence="2 3" key="1">
    <citation type="journal article" date="2021" name="Elife">
        <title>Chloroplast acquisition without the gene transfer in kleptoplastic sea slugs, Plakobranchus ocellatus.</title>
        <authorList>
            <person name="Maeda T."/>
            <person name="Takahashi S."/>
            <person name="Yoshida T."/>
            <person name="Shimamura S."/>
            <person name="Takaki Y."/>
            <person name="Nagai Y."/>
            <person name="Toyoda A."/>
            <person name="Suzuki Y."/>
            <person name="Arimoto A."/>
            <person name="Ishii H."/>
            <person name="Satoh N."/>
            <person name="Nishiyama T."/>
            <person name="Hasebe M."/>
            <person name="Maruyama T."/>
            <person name="Minagawa J."/>
            <person name="Obokata J."/>
            <person name="Shigenobu S."/>
        </authorList>
    </citation>
    <scope>NUCLEOTIDE SEQUENCE [LARGE SCALE GENOMIC DNA]</scope>
</reference>
<comment type="caution">
    <text evidence="2">The sequence shown here is derived from an EMBL/GenBank/DDBJ whole genome shotgun (WGS) entry which is preliminary data.</text>
</comment>
<organism evidence="2 3">
    <name type="scientific">Plakobranchus ocellatus</name>
    <dbReference type="NCBI Taxonomy" id="259542"/>
    <lineage>
        <taxon>Eukaryota</taxon>
        <taxon>Metazoa</taxon>
        <taxon>Spiralia</taxon>
        <taxon>Lophotrochozoa</taxon>
        <taxon>Mollusca</taxon>
        <taxon>Gastropoda</taxon>
        <taxon>Heterobranchia</taxon>
        <taxon>Euthyneura</taxon>
        <taxon>Panpulmonata</taxon>
        <taxon>Sacoglossa</taxon>
        <taxon>Placobranchoidea</taxon>
        <taxon>Plakobranchidae</taxon>
        <taxon>Plakobranchus</taxon>
    </lineage>
</organism>
<evidence type="ECO:0000313" key="2">
    <source>
        <dbReference type="EMBL" id="GFO45038.1"/>
    </source>
</evidence>
<protein>
    <submittedName>
        <fullName evidence="2">Uncharacterized protein</fullName>
    </submittedName>
</protein>
<evidence type="ECO:0000256" key="1">
    <source>
        <dbReference type="SAM" id="MobiDB-lite"/>
    </source>
</evidence>
<name>A0AAV4DLW6_9GAST</name>
<feature type="region of interest" description="Disordered" evidence="1">
    <location>
        <begin position="65"/>
        <end position="85"/>
    </location>
</feature>
<sequence>MVGSIAIFYRGCCFPTINPLHIIIATSKSWEQKISVPDGASGDFTNQPARKFEQELEVKRKSLELTDLPPEPRRMSAEERESRTRERLRLTMTAHILRRSTFAAGQSPAMSESERVSVAAPHRLTVTLRKSQAASQRKSQAATAAALRRISSATARQTVQLREESSEVFRPKQSFTARQTLNLKRTEEMESSLASSRTRDYD</sequence>
<dbReference type="Proteomes" id="UP000735302">
    <property type="component" value="Unassembled WGS sequence"/>
</dbReference>
<proteinExistence type="predicted"/>
<feature type="region of interest" description="Disordered" evidence="1">
    <location>
        <begin position="157"/>
        <end position="202"/>
    </location>
</feature>
<keyword evidence="3" id="KW-1185">Reference proteome</keyword>
<dbReference type="AlphaFoldDB" id="A0AAV4DLW6"/>